<feature type="non-terminal residue" evidence="2">
    <location>
        <position position="1"/>
    </location>
</feature>
<feature type="compositionally biased region" description="Pro residues" evidence="1">
    <location>
        <begin position="55"/>
        <end position="64"/>
    </location>
</feature>
<dbReference type="AlphaFoldDB" id="A0ABD2RU59"/>
<feature type="region of interest" description="Disordered" evidence="1">
    <location>
        <begin position="52"/>
        <end position="91"/>
    </location>
</feature>
<keyword evidence="3" id="KW-1185">Reference proteome</keyword>
<evidence type="ECO:0000313" key="3">
    <source>
        <dbReference type="Proteomes" id="UP001627284"/>
    </source>
</evidence>
<protein>
    <recommendedName>
        <fullName evidence="4">Hydroxyproline-rich glycopeptide</fullName>
    </recommendedName>
</protein>
<organism evidence="2 3">
    <name type="scientific">Solanum stoloniferum</name>
    <dbReference type="NCBI Taxonomy" id="62892"/>
    <lineage>
        <taxon>Eukaryota</taxon>
        <taxon>Viridiplantae</taxon>
        <taxon>Streptophyta</taxon>
        <taxon>Embryophyta</taxon>
        <taxon>Tracheophyta</taxon>
        <taxon>Spermatophyta</taxon>
        <taxon>Magnoliopsida</taxon>
        <taxon>eudicotyledons</taxon>
        <taxon>Gunneridae</taxon>
        <taxon>Pentapetalae</taxon>
        <taxon>asterids</taxon>
        <taxon>lamiids</taxon>
        <taxon>Solanales</taxon>
        <taxon>Solanaceae</taxon>
        <taxon>Solanoideae</taxon>
        <taxon>Solaneae</taxon>
        <taxon>Solanum</taxon>
    </lineage>
</organism>
<accession>A0ABD2RU59</accession>
<comment type="caution">
    <text evidence="2">The sequence shown here is derived from an EMBL/GenBank/DDBJ whole genome shotgun (WGS) entry which is preliminary data.</text>
</comment>
<reference evidence="2 3" key="1">
    <citation type="submission" date="2024-05" db="EMBL/GenBank/DDBJ databases">
        <title>De novo assembly of an allotetraploid wild potato.</title>
        <authorList>
            <person name="Hosaka A.J."/>
        </authorList>
    </citation>
    <scope>NUCLEOTIDE SEQUENCE [LARGE SCALE GENOMIC DNA]</scope>
    <source>
        <tissue evidence="2">Young leaves</tissue>
    </source>
</reference>
<proteinExistence type="predicted"/>
<dbReference type="EMBL" id="JBJKTR010000018">
    <property type="protein sequence ID" value="KAL3335418.1"/>
    <property type="molecule type" value="Genomic_DNA"/>
</dbReference>
<dbReference type="Proteomes" id="UP001627284">
    <property type="component" value="Unassembled WGS sequence"/>
</dbReference>
<evidence type="ECO:0008006" key="4">
    <source>
        <dbReference type="Google" id="ProtNLM"/>
    </source>
</evidence>
<gene>
    <name evidence="2" type="ORF">AABB24_031570</name>
</gene>
<evidence type="ECO:0000313" key="2">
    <source>
        <dbReference type="EMBL" id="KAL3335418.1"/>
    </source>
</evidence>
<sequence length="151" mass="16501">LRSVAKMILFFRAFFFLITISFLIFVGAQARTLLGNHHGMVKLKLGNGNYKRPPYITPTPPTSSPPTNQEIVNGRHDHVLPPPSPKHEPIIGQLTTISTSPHHDAATAPLMITVGGRHDHVAAPPPPDPHDEQRQIIITSSSSTLPLQASY</sequence>
<evidence type="ECO:0000256" key="1">
    <source>
        <dbReference type="SAM" id="MobiDB-lite"/>
    </source>
</evidence>
<feature type="compositionally biased region" description="Basic and acidic residues" evidence="1">
    <location>
        <begin position="73"/>
        <end position="89"/>
    </location>
</feature>
<name>A0ABD2RU59_9SOLN</name>